<evidence type="ECO:0000313" key="2">
    <source>
        <dbReference type="Proteomes" id="UP000807342"/>
    </source>
</evidence>
<gene>
    <name evidence="1" type="ORF">P691DRAFT_688641</name>
</gene>
<protein>
    <submittedName>
        <fullName evidence="1">Uncharacterized protein</fullName>
    </submittedName>
</protein>
<organism evidence="1 2">
    <name type="scientific">Macrolepiota fuliginosa MF-IS2</name>
    <dbReference type="NCBI Taxonomy" id="1400762"/>
    <lineage>
        <taxon>Eukaryota</taxon>
        <taxon>Fungi</taxon>
        <taxon>Dikarya</taxon>
        <taxon>Basidiomycota</taxon>
        <taxon>Agaricomycotina</taxon>
        <taxon>Agaricomycetes</taxon>
        <taxon>Agaricomycetidae</taxon>
        <taxon>Agaricales</taxon>
        <taxon>Agaricineae</taxon>
        <taxon>Agaricaceae</taxon>
        <taxon>Macrolepiota</taxon>
    </lineage>
</organism>
<dbReference type="EMBL" id="MU152830">
    <property type="protein sequence ID" value="KAF9440123.1"/>
    <property type="molecule type" value="Genomic_DNA"/>
</dbReference>
<dbReference type="OrthoDB" id="3025853at2759"/>
<dbReference type="Proteomes" id="UP000807342">
    <property type="component" value="Unassembled WGS sequence"/>
</dbReference>
<proteinExistence type="predicted"/>
<accession>A0A9P6BW22</accession>
<reference evidence="1" key="1">
    <citation type="submission" date="2020-11" db="EMBL/GenBank/DDBJ databases">
        <authorList>
            <consortium name="DOE Joint Genome Institute"/>
            <person name="Ahrendt S."/>
            <person name="Riley R."/>
            <person name="Andreopoulos W."/>
            <person name="Labutti K."/>
            <person name="Pangilinan J."/>
            <person name="Ruiz-Duenas F.J."/>
            <person name="Barrasa J.M."/>
            <person name="Sanchez-Garcia M."/>
            <person name="Camarero S."/>
            <person name="Miyauchi S."/>
            <person name="Serrano A."/>
            <person name="Linde D."/>
            <person name="Babiker R."/>
            <person name="Drula E."/>
            <person name="Ayuso-Fernandez I."/>
            <person name="Pacheco R."/>
            <person name="Padilla G."/>
            <person name="Ferreira P."/>
            <person name="Barriuso J."/>
            <person name="Kellner H."/>
            <person name="Castanera R."/>
            <person name="Alfaro M."/>
            <person name="Ramirez L."/>
            <person name="Pisabarro A.G."/>
            <person name="Kuo A."/>
            <person name="Tritt A."/>
            <person name="Lipzen A."/>
            <person name="He G."/>
            <person name="Yan M."/>
            <person name="Ng V."/>
            <person name="Cullen D."/>
            <person name="Martin F."/>
            <person name="Rosso M.-N."/>
            <person name="Henrissat B."/>
            <person name="Hibbett D."/>
            <person name="Martinez A.T."/>
            <person name="Grigoriev I.V."/>
        </authorList>
    </citation>
    <scope>NUCLEOTIDE SEQUENCE</scope>
    <source>
        <strain evidence="1">MF-IS2</strain>
    </source>
</reference>
<sequence length="71" mass="7707">LPDKFSDGKSTWCHTDAGKLLNRDGKEVCIIYNLGSQTEKTCSHNAKRLHICSYCGGYHAALSGDCCPLSS</sequence>
<dbReference type="AlphaFoldDB" id="A0A9P6BW22"/>
<evidence type="ECO:0000313" key="1">
    <source>
        <dbReference type="EMBL" id="KAF9440123.1"/>
    </source>
</evidence>
<keyword evidence="2" id="KW-1185">Reference proteome</keyword>
<feature type="non-terminal residue" evidence="1">
    <location>
        <position position="1"/>
    </location>
</feature>
<name>A0A9P6BW22_9AGAR</name>
<comment type="caution">
    <text evidence="1">The sequence shown here is derived from an EMBL/GenBank/DDBJ whole genome shotgun (WGS) entry which is preliminary data.</text>
</comment>